<feature type="binding site" evidence="8">
    <location>
        <begin position="56"/>
        <end position="60"/>
    </location>
    <ligand>
        <name>GTP</name>
        <dbReference type="ChEBI" id="CHEBI:37565"/>
        <label>1</label>
    </ligand>
</feature>
<keyword evidence="14" id="KW-1185">Reference proteome</keyword>
<dbReference type="NCBIfam" id="TIGR03594">
    <property type="entry name" value="GTPase_EngA"/>
    <property type="match status" value="1"/>
</dbReference>
<evidence type="ECO:0000256" key="9">
    <source>
        <dbReference type="PROSITE-ProRule" id="PRU01049"/>
    </source>
</evidence>
<dbReference type="SMART" id="SM00382">
    <property type="entry name" value="AAA"/>
    <property type="match status" value="2"/>
</dbReference>
<evidence type="ECO:0000256" key="8">
    <source>
        <dbReference type="HAMAP-Rule" id="MF_00195"/>
    </source>
</evidence>
<dbReference type="PANTHER" id="PTHR43834">
    <property type="entry name" value="GTPASE DER"/>
    <property type="match status" value="1"/>
</dbReference>
<comment type="function">
    <text evidence="8 10">GTPase that plays an essential role in the late steps of ribosome biogenesis.</text>
</comment>
<dbReference type="GO" id="GO:0005525">
    <property type="term" value="F:GTP binding"/>
    <property type="evidence" value="ECO:0007669"/>
    <property type="project" value="UniProtKB-UniRule"/>
</dbReference>
<dbReference type="FunFam" id="3.30.300.20:FF:000004">
    <property type="entry name" value="GTPase Der"/>
    <property type="match status" value="1"/>
</dbReference>
<gene>
    <name evidence="8" type="primary">der</name>
    <name evidence="13" type="ORF">ABA45_08050</name>
</gene>
<dbReference type="PANTHER" id="PTHR43834:SF6">
    <property type="entry name" value="GTPASE DER"/>
    <property type="match status" value="1"/>
</dbReference>
<dbReference type="HAMAP" id="MF_00195">
    <property type="entry name" value="GTPase_Der"/>
    <property type="match status" value="1"/>
</dbReference>
<evidence type="ECO:0000256" key="11">
    <source>
        <dbReference type="SAM" id="MobiDB-lite"/>
    </source>
</evidence>
<dbReference type="CDD" id="cd01895">
    <property type="entry name" value="EngA2"/>
    <property type="match status" value="1"/>
</dbReference>
<dbReference type="GO" id="GO:0043022">
    <property type="term" value="F:ribosome binding"/>
    <property type="evidence" value="ECO:0007669"/>
    <property type="project" value="TreeGrafter"/>
</dbReference>
<dbReference type="FunFam" id="3.40.50.300:FF:000040">
    <property type="entry name" value="GTPase Der"/>
    <property type="match status" value="1"/>
</dbReference>
<dbReference type="FunFam" id="3.40.50.300:FF:000057">
    <property type="entry name" value="GTPase Der"/>
    <property type="match status" value="1"/>
</dbReference>
<dbReference type="Pfam" id="PF14714">
    <property type="entry name" value="KH_dom-like"/>
    <property type="match status" value="1"/>
</dbReference>
<dbReference type="InterPro" id="IPR032859">
    <property type="entry name" value="KH_dom-like"/>
</dbReference>
<feature type="binding site" evidence="8">
    <location>
        <begin position="118"/>
        <end position="121"/>
    </location>
    <ligand>
        <name>GTP</name>
        <dbReference type="ChEBI" id="CHEBI:37565"/>
        <label>1</label>
    </ligand>
</feature>
<dbReference type="InterPro" id="IPR006073">
    <property type="entry name" value="GTP-bd"/>
</dbReference>
<feature type="binding site" evidence="8">
    <location>
        <begin position="9"/>
        <end position="16"/>
    </location>
    <ligand>
        <name>GTP</name>
        <dbReference type="ChEBI" id="CHEBI:37565"/>
        <label>1</label>
    </ligand>
</feature>
<dbReference type="PATRIC" id="fig|330734.3.peg.1691"/>
<dbReference type="Pfam" id="PF01926">
    <property type="entry name" value="MMR_HSR1"/>
    <property type="match status" value="2"/>
</dbReference>
<sequence>MNLVIALVGRPNVGKSTLFNQMTRSRDALVADFPGLTRDRKYGEGNYENQRFIVIDTGGLMGDELGLDAAMAKQSLQAVEEADIVLFIVDGRAGVMPGDQVLADQLRRSGTQAHLVINKTDGQDPNLVASDFYALGFQSQFRIAASHNRGVRSMLEILLPTPEEDADIDGAHNHPGIRIGIVGRPNVGKSTLVNRMLGEERVVVYDLPGTTRDSIYIPYERLGQEYTLIDTAGVRRRKNVREVVEKFSIIKTLQAIDDAHVVILVIDAREGLVDQDMHLMGFVLSAGRSLVIAINKWDGMNGEDRDKVKEQIRRRLDFLDYADKHYISALHGSGVGVMYQSVNACYESAMAKWPTNRLTTILEDAIAQHQPPMVHGRRIKLRYAHQGGSNPPTVVVHGNQTDSLPGAYKRYLENSFRKVLAVTGTPIRFEFRSSENPFAHKVDRMTPRQKVKKDNDEKKGGGKPKKARQKSLKR</sequence>
<dbReference type="GO" id="GO:0042254">
    <property type="term" value="P:ribosome biogenesis"/>
    <property type="evidence" value="ECO:0007669"/>
    <property type="project" value="UniProtKB-KW"/>
</dbReference>
<feature type="domain" description="EngA-type G" evidence="12">
    <location>
        <begin position="3"/>
        <end position="166"/>
    </location>
</feature>
<evidence type="ECO:0000256" key="10">
    <source>
        <dbReference type="RuleBase" id="RU004481"/>
    </source>
</evidence>
<evidence type="ECO:0000256" key="4">
    <source>
        <dbReference type="ARBA" id="ARBA00022737"/>
    </source>
</evidence>
<dbReference type="Proteomes" id="UP000036406">
    <property type="component" value="Chromosome"/>
</dbReference>
<feature type="binding site" evidence="8">
    <location>
        <begin position="230"/>
        <end position="234"/>
    </location>
    <ligand>
        <name>GTP</name>
        <dbReference type="ChEBI" id="CHEBI:37565"/>
        <label>2</label>
    </ligand>
</feature>
<feature type="domain" description="EngA-type G" evidence="12">
    <location>
        <begin position="177"/>
        <end position="350"/>
    </location>
</feature>
<dbReference type="Gene3D" id="3.40.50.300">
    <property type="entry name" value="P-loop containing nucleotide triphosphate hydrolases"/>
    <property type="match status" value="2"/>
</dbReference>
<keyword evidence="5 8" id="KW-0547">Nucleotide-binding</keyword>
<accession>A0A0H4I3M2</accession>
<dbReference type="AlphaFoldDB" id="A0A0H4I3M2"/>
<dbReference type="Gene3D" id="3.30.300.20">
    <property type="match status" value="1"/>
</dbReference>
<keyword evidence="6 8" id="KW-0342">GTP-binding</keyword>
<dbReference type="InterPro" id="IPR016484">
    <property type="entry name" value="GTPase_Der"/>
</dbReference>
<feature type="region of interest" description="Disordered" evidence="11">
    <location>
        <begin position="438"/>
        <end position="474"/>
    </location>
</feature>
<protein>
    <recommendedName>
        <fullName evidence="2 8">GTPase Der</fullName>
    </recommendedName>
    <alternativeName>
        <fullName evidence="7 8">GTP-binding protein EngA</fullName>
    </alternativeName>
</protein>
<evidence type="ECO:0000256" key="1">
    <source>
        <dbReference type="ARBA" id="ARBA00008279"/>
    </source>
</evidence>
<evidence type="ECO:0000256" key="3">
    <source>
        <dbReference type="ARBA" id="ARBA00022517"/>
    </source>
</evidence>
<evidence type="ECO:0000313" key="13">
    <source>
        <dbReference type="EMBL" id="AKO52383.1"/>
    </source>
</evidence>
<comment type="subunit">
    <text evidence="8">Associates with the 50S ribosomal subunit.</text>
</comment>
<evidence type="ECO:0000256" key="2">
    <source>
        <dbReference type="ARBA" id="ARBA00020953"/>
    </source>
</evidence>
<keyword evidence="4 10" id="KW-0677">Repeat</keyword>
<dbReference type="KEGG" id="mpq:ABA45_08050"/>
<dbReference type="RefSeq" id="WP_048385208.1">
    <property type="nucleotide sequence ID" value="NZ_CP011494.1"/>
</dbReference>
<dbReference type="EMBL" id="CP011494">
    <property type="protein sequence ID" value="AKO52383.1"/>
    <property type="molecule type" value="Genomic_DNA"/>
</dbReference>
<feature type="compositionally biased region" description="Basic and acidic residues" evidence="11">
    <location>
        <begin position="438"/>
        <end position="460"/>
    </location>
</feature>
<dbReference type="InterPro" id="IPR015946">
    <property type="entry name" value="KH_dom-like_a/b"/>
</dbReference>
<dbReference type="PROSITE" id="PS51712">
    <property type="entry name" value="G_ENGA"/>
    <property type="match status" value="2"/>
</dbReference>
<reference evidence="13 14" key="1">
    <citation type="submission" date="2015-05" db="EMBL/GenBank/DDBJ databases">
        <title>Complete genome of Marinobacter psychrophilus strain 20041T isolated from sea-ice of the Canadian Basin.</title>
        <authorList>
            <person name="Song L."/>
            <person name="Ren L."/>
            <person name="Yu Y."/>
            <person name="Wang X."/>
        </authorList>
    </citation>
    <scope>NUCLEOTIDE SEQUENCE [LARGE SCALE GENOMIC DNA]</scope>
    <source>
        <strain evidence="13 14">20041</strain>
    </source>
</reference>
<name>A0A0H4I3M2_9GAMM</name>
<feature type="binding site" evidence="8">
    <location>
        <begin position="295"/>
        <end position="298"/>
    </location>
    <ligand>
        <name>GTP</name>
        <dbReference type="ChEBI" id="CHEBI:37565"/>
        <label>2</label>
    </ligand>
</feature>
<dbReference type="InterPro" id="IPR003593">
    <property type="entry name" value="AAA+_ATPase"/>
</dbReference>
<evidence type="ECO:0000256" key="5">
    <source>
        <dbReference type="ARBA" id="ARBA00022741"/>
    </source>
</evidence>
<comment type="similarity">
    <text evidence="1 8 9 10">Belongs to the TRAFAC class TrmE-Era-EngA-EngB-Septin-like GTPase superfamily. EngA (Der) GTPase family.</text>
</comment>
<feature type="compositionally biased region" description="Basic residues" evidence="11">
    <location>
        <begin position="461"/>
        <end position="474"/>
    </location>
</feature>
<dbReference type="PRINTS" id="PR00326">
    <property type="entry name" value="GTP1OBG"/>
</dbReference>
<proteinExistence type="inferred from homology"/>
<dbReference type="InterPro" id="IPR005225">
    <property type="entry name" value="Small_GTP-bd"/>
</dbReference>
<dbReference type="NCBIfam" id="TIGR00231">
    <property type="entry name" value="small_GTP"/>
    <property type="match status" value="2"/>
</dbReference>
<evidence type="ECO:0000313" key="14">
    <source>
        <dbReference type="Proteomes" id="UP000036406"/>
    </source>
</evidence>
<dbReference type="STRING" id="330734.ABA45_08050"/>
<dbReference type="PIRSF" id="PIRSF006485">
    <property type="entry name" value="GTP-binding_EngA"/>
    <property type="match status" value="1"/>
</dbReference>
<dbReference type="InterPro" id="IPR027417">
    <property type="entry name" value="P-loop_NTPase"/>
</dbReference>
<dbReference type="CDD" id="cd01894">
    <property type="entry name" value="EngA1"/>
    <property type="match status" value="1"/>
</dbReference>
<evidence type="ECO:0000256" key="7">
    <source>
        <dbReference type="ARBA" id="ARBA00032345"/>
    </source>
</evidence>
<evidence type="ECO:0000256" key="6">
    <source>
        <dbReference type="ARBA" id="ARBA00023134"/>
    </source>
</evidence>
<feature type="binding site" evidence="8">
    <location>
        <begin position="183"/>
        <end position="190"/>
    </location>
    <ligand>
        <name>GTP</name>
        <dbReference type="ChEBI" id="CHEBI:37565"/>
        <label>2</label>
    </ligand>
</feature>
<evidence type="ECO:0000259" key="12">
    <source>
        <dbReference type="PROSITE" id="PS51712"/>
    </source>
</evidence>
<dbReference type="InterPro" id="IPR031166">
    <property type="entry name" value="G_ENGA"/>
</dbReference>
<organism evidence="13 14">
    <name type="scientific">Marinobacter psychrophilus</name>
    <dbReference type="NCBI Taxonomy" id="330734"/>
    <lineage>
        <taxon>Bacteria</taxon>
        <taxon>Pseudomonadati</taxon>
        <taxon>Pseudomonadota</taxon>
        <taxon>Gammaproteobacteria</taxon>
        <taxon>Pseudomonadales</taxon>
        <taxon>Marinobacteraceae</taxon>
        <taxon>Marinobacter</taxon>
    </lineage>
</organism>
<keyword evidence="3 8" id="KW-0690">Ribosome biogenesis</keyword>
<dbReference type="SUPFAM" id="SSF52540">
    <property type="entry name" value="P-loop containing nucleoside triphosphate hydrolases"/>
    <property type="match status" value="2"/>
</dbReference>